<keyword evidence="2" id="KW-1133">Transmembrane helix</keyword>
<evidence type="ECO:0000256" key="1">
    <source>
        <dbReference type="SAM" id="MobiDB-lite"/>
    </source>
</evidence>
<sequence>MNEDKEQAAERKPSFTHVLGPSSSQRSASQRSPPKASHPHNTTGLPIRQQPDQPHTGFLPDNSFYGGLQWLLESTIEAESKRNSTSSQGLNEQALQTLDAKERRKSGNKSTLQRETIYGGRNCAENPLTPGPNATRCCIPCPVFDWVYRNDFKRLTDGAAWVHVAGFICCGFLLLSMLVLPTTATRRSYLNMVLLSAIMVLELGFIIPLARQPEQCYDPITPNNQDSNFTCAFSGACVALGLMSFTIWVTVRALFMHLQICWSYTPLARSHTVATIAAGAISIGLTAATIAHSGVSYRFGGYCHVNVGSLATFWGFILGFCGIALLLQLATFGFVIRVYLSSAWQSRNDPSTRSASVISSSRARQARATARRVREVLLLQWRSLAIVAVAILTAVFVCVVFIFFDDRITRNAFSDVDQLIPWIICLISRQDKSQCYQYTGVIIIPEDLAVATLFILAFVGIETFFLLFRLEIFTAWWGLLRTPWWKKRTSSRKSSATLSNEMYTPGPLPRFTGETPADTPPKRIISEGSREISQTR</sequence>
<dbReference type="Proteomes" id="UP001305779">
    <property type="component" value="Unassembled WGS sequence"/>
</dbReference>
<protein>
    <recommendedName>
        <fullName evidence="5">G-protein coupled receptors family 2 profile 2 domain-containing protein</fullName>
    </recommendedName>
</protein>
<feature type="transmembrane region" description="Helical" evidence="2">
    <location>
        <begin position="313"/>
        <end position="340"/>
    </location>
</feature>
<feature type="transmembrane region" description="Helical" evidence="2">
    <location>
        <begin position="192"/>
        <end position="210"/>
    </location>
</feature>
<evidence type="ECO:0000313" key="4">
    <source>
        <dbReference type="Proteomes" id="UP001305779"/>
    </source>
</evidence>
<feature type="compositionally biased region" description="Basic and acidic residues" evidence="1">
    <location>
        <begin position="520"/>
        <end position="530"/>
    </location>
</feature>
<feature type="transmembrane region" description="Helical" evidence="2">
    <location>
        <begin position="448"/>
        <end position="468"/>
    </location>
</feature>
<keyword evidence="4" id="KW-1185">Reference proteome</keyword>
<evidence type="ECO:0008006" key="5">
    <source>
        <dbReference type="Google" id="ProtNLM"/>
    </source>
</evidence>
<dbReference type="Gene3D" id="1.20.1070.10">
    <property type="entry name" value="Rhodopsin 7-helix transmembrane proteins"/>
    <property type="match status" value="1"/>
</dbReference>
<dbReference type="PANTHER" id="PTHR42058">
    <property type="entry name" value="G_PROTEIN_RECEP_F2_4 DOMAIN-CONTAINING PROTEIN"/>
    <property type="match status" value="1"/>
</dbReference>
<dbReference type="InterPro" id="IPR053247">
    <property type="entry name" value="GPCR_GPR1/git3-like"/>
</dbReference>
<feature type="compositionally biased region" description="Low complexity" evidence="1">
    <location>
        <begin position="21"/>
        <end position="34"/>
    </location>
</feature>
<reference evidence="3 4" key="1">
    <citation type="journal article" date="2023" name="G3 (Bethesda)">
        <title>A chromosome-level genome assembly of Zasmidium syzygii isolated from banana leaves.</title>
        <authorList>
            <person name="van Westerhoven A.C."/>
            <person name="Mehrabi R."/>
            <person name="Talebi R."/>
            <person name="Steentjes M.B.F."/>
            <person name="Corcolon B."/>
            <person name="Chong P.A."/>
            <person name="Kema G.H.J."/>
            <person name="Seidl M.F."/>
        </authorList>
    </citation>
    <scope>NUCLEOTIDE SEQUENCE [LARGE SCALE GENOMIC DNA]</scope>
    <source>
        <strain evidence="3 4">P124</strain>
    </source>
</reference>
<feature type="compositionally biased region" description="Polar residues" evidence="1">
    <location>
        <begin position="83"/>
        <end position="96"/>
    </location>
</feature>
<comment type="caution">
    <text evidence="3">The sequence shown here is derived from an EMBL/GenBank/DDBJ whole genome shotgun (WGS) entry which is preliminary data.</text>
</comment>
<dbReference type="EMBL" id="JAXOVC010000006">
    <property type="protein sequence ID" value="KAK4500171.1"/>
    <property type="molecule type" value="Genomic_DNA"/>
</dbReference>
<dbReference type="PANTHER" id="PTHR42058:SF1">
    <property type="entry name" value="G-PROTEIN COUPLED RECEPTORS FAMILY 2 PROFILE 2 DOMAIN-CONTAINING PROTEIN"/>
    <property type="match status" value="1"/>
</dbReference>
<keyword evidence="2" id="KW-0812">Transmembrane</keyword>
<feature type="region of interest" description="Disordered" evidence="1">
    <location>
        <begin position="81"/>
        <end position="112"/>
    </location>
</feature>
<feature type="transmembrane region" description="Helical" evidence="2">
    <location>
        <begin position="230"/>
        <end position="251"/>
    </location>
</feature>
<feature type="transmembrane region" description="Helical" evidence="2">
    <location>
        <begin position="160"/>
        <end position="180"/>
    </location>
</feature>
<organism evidence="3 4">
    <name type="scientific">Zasmidium cellare</name>
    <name type="common">Wine cellar mold</name>
    <name type="synonym">Racodium cellare</name>
    <dbReference type="NCBI Taxonomy" id="395010"/>
    <lineage>
        <taxon>Eukaryota</taxon>
        <taxon>Fungi</taxon>
        <taxon>Dikarya</taxon>
        <taxon>Ascomycota</taxon>
        <taxon>Pezizomycotina</taxon>
        <taxon>Dothideomycetes</taxon>
        <taxon>Dothideomycetidae</taxon>
        <taxon>Mycosphaerellales</taxon>
        <taxon>Mycosphaerellaceae</taxon>
        <taxon>Zasmidium</taxon>
    </lineage>
</organism>
<keyword evidence="2" id="KW-0472">Membrane</keyword>
<feature type="region of interest" description="Disordered" evidence="1">
    <location>
        <begin position="1"/>
        <end position="60"/>
    </location>
</feature>
<accession>A0ABR0EFY0</accession>
<feature type="region of interest" description="Disordered" evidence="1">
    <location>
        <begin position="496"/>
        <end position="536"/>
    </location>
</feature>
<feature type="compositionally biased region" description="Basic and acidic residues" evidence="1">
    <location>
        <begin position="1"/>
        <end position="13"/>
    </location>
</feature>
<feature type="transmembrane region" description="Helical" evidence="2">
    <location>
        <begin position="272"/>
        <end position="293"/>
    </location>
</feature>
<gene>
    <name evidence="3" type="ORF">PRZ48_008357</name>
</gene>
<evidence type="ECO:0000313" key="3">
    <source>
        <dbReference type="EMBL" id="KAK4500171.1"/>
    </source>
</evidence>
<proteinExistence type="predicted"/>
<feature type="transmembrane region" description="Helical" evidence="2">
    <location>
        <begin position="381"/>
        <end position="404"/>
    </location>
</feature>
<name>A0ABR0EFY0_ZASCE</name>
<evidence type="ECO:0000256" key="2">
    <source>
        <dbReference type="SAM" id="Phobius"/>
    </source>
</evidence>